<dbReference type="InterPro" id="IPR036161">
    <property type="entry name" value="RPB6/omega-like_sf"/>
</dbReference>
<dbReference type="GO" id="GO:0005665">
    <property type="term" value="C:RNA polymerase II, core complex"/>
    <property type="evidence" value="ECO:0007669"/>
    <property type="project" value="InterPro"/>
</dbReference>
<dbReference type="GO" id="GO:0005736">
    <property type="term" value="C:RNA polymerase I complex"/>
    <property type="evidence" value="ECO:0007669"/>
    <property type="project" value="TreeGrafter"/>
</dbReference>
<evidence type="ECO:0000313" key="6">
    <source>
        <dbReference type="EMBL" id="RKP20709.1"/>
    </source>
</evidence>
<dbReference type="SMART" id="SM01409">
    <property type="entry name" value="RNA_pol_Rpb6"/>
    <property type="match status" value="1"/>
</dbReference>
<dbReference type="PROSITE" id="PS01111">
    <property type="entry name" value="RNA_POL_K_14KD"/>
    <property type="match status" value="1"/>
</dbReference>
<dbReference type="GO" id="GO:0005666">
    <property type="term" value="C:RNA polymerase III complex"/>
    <property type="evidence" value="ECO:0007669"/>
    <property type="project" value="TreeGrafter"/>
</dbReference>
<keyword evidence="3" id="KW-0804">Transcription</keyword>
<dbReference type="InterPro" id="IPR020708">
    <property type="entry name" value="DNA-dir_RNA_polK_14-18kDa_CS"/>
</dbReference>
<evidence type="ECO:0000256" key="3">
    <source>
        <dbReference type="ARBA" id="ARBA00023163"/>
    </source>
</evidence>
<dbReference type="PIRSF" id="PIRSF500154">
    <property type="entry name" value="RPB6"/>
    <property type="match status" value="1"/>
</dbReference>
<evidence type="ECO:0000256" key="1">
    <source>
        <dbReference type="ARBA" id="ARBA00004123"/>
    </source>
</evidence>
<dbReference type="Proteomes" id="UP000281549">
    <property type="component" value="Unassembled WGS sequence"/>
</dbReference>
<gene>
    <name evidence="6" type="ORF">ROZALSC1DRAFT_19083</name>
</gene>
<protein>
    <submittedName>
        <fullName evidence="6">Uncharacterized protein</fullName>
    </submittedName>
</protein>
<evidence type="ECO:0000313" key="7">
    <source>
        <dbReference type="Proteomes" id="UP000281549"/>
    </source>
</evidence>
<dbReference type="Gene3D" id="3.90.940.10">
    <property type="match status" value="1"/>
</dbReference>
<dbReference type="PIRSF" id="PIRSF000778">
    <property type="entry name" value="RpoK/RPB6"/>
    <property type="match status" value="1"/>
</dbReference>
<dbReference type="GO" id="GO:0042797">
    <property type="term" value="P:tRNA transcription by RNA polymerase III"/>
    <property type="evidence" value="ECO:0007669"/>
    <property type="project" value="TreeGrafter"/>
</dbReference>
<comment type="subcellular location">
    <subcellularLocation>
        <location evidence="1">Nucleus</location>
    </subcellularLocation>
</comment>
<dbReference type="GO" id="GO:0003899">
    <property type="term" value="F:DNA-directed RNA polymerase activity"/>
    <property type="evidence" value="ECO:0007669"/>
    <property type="project" value="InterPro"/>
</dbReference>
<dbReference type="AlphaFoldDB" id="A0A4V1J088"/>
<evidence type="ECO:0000256" key="2">
    <source>
        <dbReference type="ARBA" id="ARBA00022478"/>
    </source>
</evidence>
<keyword evidence="2" id="KW-0240">DNA-directed RNA polymerase</keyword>
<name>A0A4V1J088_ROZAC</name>
<dbReference type="SUPFAM" id="SSF63562">
    <property type="entry name" value="RPB6/omega subunit-like"/>
    <property type="match status" value="1"/>
</dbReference>
<organism evidence="6 7">
    <name type="scientific">Rozella allomycis (strain CSF55)</name>
    <dbReference type="NCBI Taxonomy" id="988480"/>
    <lineage>
        <taxon>Eukaryota</taxon>
        <taxon>Fungi</taxon>
        <taxon>Fungi incertae sedis</taxon>
        <taxon>Cryptomycota</taxon>
        <taxon>Cryptomycota incertae sedis</taxon>
        <taxon>Rozella</taxon>
    </lineage>
</organism>
<dbReference type="NCBIfam" id="NF002208">
    <property type="entry name" value="PRK01099.1-3"/>
    <property type="match status" value="1"/>
</dbReference>
<dbReference type="GO" id="GO:0003677">
    <property type="term" value="F:DNA binding"/>
    <property type="evidence" value="ECO:0007669"/>
    <property type="project" value="InterPro"/>
</dbReference>
<dbReference type="InterPro" id="IPR006111">
    <property type="entry name" value="Rpo6/Rpb6"/>
</dbReference>
<proteinExistence type="inferred from homology"/>
<keyword evidence="4" id="KW-0539">Nucleus</keyword>
<evidence type="ECO:0000256" key="5">
    <source>
        <dbReference type="ARBA" id="ARBA00025773"/>
    </source>
</evidence>
<dbReference type="InterPro" id="IPR028363">
    <property type="entry name" value="RPB6"/>
</dbReference>
<evidence type="ECO:0000256" key="4">
    <source>
        <dbReference type="ARBA" id="ARBA00023242"/>
    </source>
</evidence>
<dbReference type="EMBL" id="ML005029">
    <property type="protein sequence ID" value="RKP20709.1"/>
    <property type="molecule type" value="Genomic_DNA"/>
</dbReference>
<reference evidence="7" key="1">
    <citation type="journal article" date="2018" name="Nat. Microbiol.">
        <title>Leveraging single-cell genomics to expand the fungal tree of life.</title>
        <authorList>
            <person name="Ahrendt S.R."/>
            <person name="Quandt C.A."/>
            <person name="Ciobanu D."/>
            <person name="Clum A."/>
            <person name="Salamov A."/>
            <person name="Andreopoulos B."/>
            <person name="Cheng J.F."/>
            <person name="Woyke T."/>
            <person name="Pelin A."/>
            <person name="Henrissat B."/>
            <person name="Reynolds N.K."/>
            <person name="Benny G.L."/>
            <person name="Smith M.E."/>
            <person name="James T.Y."/>
            <person name="Grigoriev I.V."/>
        </authorList>
    </citation>
    <scope>NUCLEOTIDE SEQUENCE [LARGE SCALE GENOMIC DNA]</scope>
    <source>
        <strain evidence="7">CSF55</strain>
    </source>
</reference>
<dbReference type="GO" id="GO:0006366">
    <property type="term" value="P:transcription by RNA polymerase II"/>
    <property type="evidence" value="ECO:0007669"/>
    <property type="project" value="TreeGrafter"/>
</dbReference>
<dbReference type="PANTHER" id="PTHR47227:SF5">
    <property type="entry name" value="DNA-DIRECTED RNA POLYMERASES I, II, AND III SUBUNIT RPABC2"/>
    <property type="match status" value="1"/>
</dbReference>
<dbReference type="Pfam" id="PF01192">
    <property type="entry name" value="RNA_pol_Rpb6"/>
    <property type="match status" value="1"/>
</dbReference>
<comment type="similarity">
    <text evidence="5">Belongs to the archaeal Rpo6/eukaryotic RPB6 RNA polymerase subunit family.</text>
</comment>
<dbReference type="GO" id="GO:0006360">
    <property type="term" value="P:transcription by RNA polymerase I"/>
    <property type="evidence" value="ECO:0007669"/>
    <property type="project" value="TreeGrafter"/>
</dbReference>
<dbReference type="PANTHER" id="PTHR47227">
    <property type="entry name" value="DNA-DIRECTED RNA POLYMERASE SUBUNIT K"/>
    <property type="match status" value="1"/>
</dbReference>
<sequence length="87" mass="10104">MGDAKQIPAKDRTTSRYMTKYEKARVLGTRALQISMNAPILVELDGETDPLEIARKELREKKIPMIIRRYLPGNTYEDWPVQDLIIE</sequence>
<dbReference type="InterPro" id="IPR006110">
    <property type="entry name" value="Pol_omega/Rpo6/RPB6"/>
</dbReference>
<accession>A0A4V1J088</accession>